<proteinExistence type="predicted"/>
<sequence length="296" mass="34022">MGNCCAESFQEEPDANISFRKRQRQLKKERKCWNRLFKSRKSQKDCVNDLSQENMGELNEIDDSGSVTSETEPSILLQFPRSSVFHSSTSFDDDKGHDEHEEIPEHIELETNLDVFDPVNSKAFLMRYTIATTSLSSIKEYDGINTEYSDYIDVRWALARMQEVKKEKLPRKENKVWTNGSLFVMLKHFKLPDKRYVQSKSGIELPNAEKPFNKEDVDKDLFRAQSRDERAAIETRANDCGEPSDIGNHVKKTEENVYGVETITAEGEIKGVKKGTRTITIGIHYLRRESLILTGS</sequence>
<evidence type="ECO:0000313" key="2">
    <source>
        <dbReference type="Proteomes" id="UP000828390"/>
    </source>
</evidence>
<dbReference type="Proteomes" id="UP000828390">
    <property type="component" value="Unassembled WGS sequence"/>
</dbReference>
<gene>
    <name evidence="1" type="ORF">DPMN_011875</name>
</gene>
<reference evidence="1" key="1">
    <citation type="journal article" date="2019" name="bioRxiv">
        <title>The Genome of the Zebra Mussel, Dreissena polymorpha: A Resource for Invasive Species Research.</title>
        <authorList>
            <person name="McCartney M.A."/>
            <person name="Auch B."/>
            <person name="Kono T."/>
            <person name="Mallez S."/>
            <person name="Zhang Y."/>
            <person name="Obille A."/>
            <person name="Becker A."/>
            <person name="Abrahante J.E."/>
            <person name="Garbe J."/>
            <person name="Badalamenti J.P."/>
            <person name="Herman A."/>
            <person name="Mangelson H."/>
            <person name="Liachko I."/>
            <person name="Sullivan S."/>
            <person name="Sone E.D."/>
            <person name="Koren S."/>
            <person name="Silverstein K.A.T."/>
            <person name="Beckman K.B."/>
            <person name="Gohl D.M."/>
        </authorList>
    </citation>
    <scope>NUCLEOTIDE SEQUENCE</scope>
    <source>
        <strain evidence="1">Duluth1</strain>
        <tissue evidence="1">Whole animal</tissue>
    </source>
</reference>
<protein>
    <submittedName>
        <fullName evidence="1">Uncharacterized protein</fullName>
    </submittedName>
</protein>
<reference evidence="1" key="2">
    <citation type="submission" date="2020-11" db="EMBL/GenBank/DDBJ databases">
        <authorList>
            <person name="McCartney M.A."/>
            <person name="Auch B."/>
            <person name="Kono T."/>
            <person name="Mallez S."/>
            <person name="Becker A."/>
            <person name="Gohl D.M."/>
            <person name="Silverstein K.A.T."/>
            <person name="Koren S."/>
            <person name="Bechman K.B."/>
            <person name="Herman A."/>
            <person name="Abrahante J.E."/>
            <person name="Garbe J."/>
        </authorList>
    </citation>
    <scope>NUCLEOTIDE SEQUENCE</scope>
    <source>
        <strain evidence="1">Duluth1</strain>
        <tissue evidence="1">Whole animal</tissue>
    </source>
</reference>
<name>A0A9D4N1D4_DREPO</name>
<comment type="caution">
    <text evidence="1">The sequence shown here is derived from an EMBL/GenBank/DDBJ whole genome shotgun (WGS) entry which is preliminary data.</text>
</comment>
<accession>A0A9D4N1D4</accession>
<keyword evidence="2" id="KW-1185">Reference proteome</keyword>
<dbReference type="AlphaFoldDB" id="A0A9D4N1D4"/>
<evidence type="ECO:0000313" key="1">
    <source>
        <dbReference type="EMBL" id="KAH3887853.1"/>
    </source>
</evidence>
<dbReference type="EMBL" id="JAIWYP010000001">
    <property type="protein sequence ID" value="KAH3887853.1"/>
    <property type="molecule type" value="Genomic_DNA"/>
</dbReference>
<organism evidence="1 2">
    <name type="scientific">Dreissena polymorpha</name>
    <name type="common">Zebra mussel</name>
    <name type="synonym">Mytilus polymorpha</name>
    <dbReference type="NCBI Taxonomy" id="45954"/>
    <lineage>
        <taxon>Eukaryota</taxon>
        <taxon>Metazoa</taxon>
        <taxon>Spiralia</taxon>
        <taxon>Lophotrochozoa</taxon>
        <taxon>Mollusca</taxon>
        <taxon>Bivalvia</taxon>
        <taxon>Autobranchia</taxon>
        <taxon>Heteroconchia</taxon>
        <taxon>Euheterodonta</taxon>
        <taxon>Imparidentia</taxon>
        <taxon>Neoheterodontei</taxon>
        <taxon>Myida</taxon>
        <taxon>Dreissenoidea</taxon>
        <taxon>Dreissenidae</taxon>
        <taxon>Dreissena</taxon>
    </lineage>
</organism>